<accession>R7QRF5</accession>
<evidence type="ECO:0000256" key="2">
    <source>
        <dbReference type="ARBA" id="ARBA00022490"/>
    </source>
</evidence>
<dbReference type="STRING" id="2769.R7QRF5"/>
<name>R7QRF5_CHOCR</name>
<dbReference type="Gramene" id="CDF40729">
    <property type="protein sequence ID" value="CDF40729"/>
    <property type="gene ID" value="CHC_T00007374001"/>
</dbReference>
<reference evidence="6" key="1">
    <citation type="journal article" date="2013" name="Proc. Natl. Acad. Sci. U.S.A.">
        <title>Genome structure and metabolic features in the red seaweed Chondrus crispus shed light on evolution of the Archaeplastida.</title>
        <authorList>
            <person name="Collen J."/>
            <person name="Porcel B."/>
            <person name="Carre W."/>
            <person name="Ball S.G."/>
            <person name="Chaparro C."/>
            <person name="Tonon T."/>
            <person name="Barbeyron T."/>
            <person name="Michel G."/>
            <person name="Noel B."/>
            <person name="Valentin K."/>
            <person name="Elias M."/>
            <person name="Artiguenave F."/>
            <person name="Arun A."/>
            <person name="Aury J.M."/>
            <person name="Barbosa-Neto J.F."/>
            <person name="Bothwell J.H."/>
            <person name="Bouget F.Y."/>
            <person name="Brillet L."/>
            <person name="Cabello-Hurtado F."/>
            <person name="Capella-Gutierrez S."/>
            <person name="Charrier B."/>
            <person name="Cladiere L."/>
            <person name="Cock J.M."/>
            <person name="Coelho S.M."/>
            <person name="Colleoni C."/>
            <person name="Czjzek M."/>
            <person name="Da Silva C."/>
            <person name="Delage L."/>
            <person name="Denoeud F."/>
            <person name="Deschamps P."/>
            <person name="Dittami S.M."/>
            <person name="Gabaldon T."/>
            <person name="Gachon C.M."/>
            <person name="Groisillier A."/>
            <person name="Herve C."/>
            <person name="Jabbari K."/>
            <person name="Katinka M."/>
            <person name="Kloareg B."/>
            <person name="Kowalczyk N."/>
            <person name="Labadie K."/>
            <person name="Leblanc C."/>
            <person name="Lopez P.J."/>
            <person name="McLachlan D.H."/>
            <person name="Meslet-Cladiere L."/>
            <person name="Moustafa A."/>
            <person name="Nehr Z."/>
            <person name="Nyvall Collen P."/>
            <person name="Panaud O."/>
            <person name="Partensky F."/>
            <person name="Poulain J."/>
            <person name="Rensing S.A."/>
            <person name="Rousvoal S."/>
            <person name="Samson G."/>
            <person name="Symeonidi A."/>
            <person name="Weissenbach J."/>
            <person name="Zambounis A."/>
            <person name="Wincker P."/>
            <person name="Boyen C."/>
        </authorList>
    </citation>
    <scope>NUCLEOTIDE SEQUENCE [LARGE SCALE GENOMIC DNA]</scope>
    <source>
        <strain evidence="6">cv. Stackhouse</strain>
    </source>
</reference>
<evidence type="ECO:0000313" key="5">
    <source>
        <dbReference type="EMBL" id="CDF40729.1"/>
    </source>
</evidence>
<dbReference type="EMBL" id="HG002236">
    <property type="protein sequence ID" value="CDF40729.1"/>
    <property type="molecule type" value="Genomic_DNA"/>
</dbReference>
<dbReference type="GO" id="GO:0005737">
    <property type="term" value="C:cytoplasm"/>
    <property type="evidence" value="ECO:0007669"/>
    <property type="project" value="UniProtKB-SubCell"/>
</dbReference>
<keyword evidence="3" id="KW-0175">Coiled coil</keyword>
<dbReference type="RefSeq" id="XP_005711023.1">
    <property type="nucleotide sequence ID" value="XM_005710966.1"/>
</dbReference>
<dbReference type="AlphaFoldDB" id="R7QRF5"/>
<dbReference type="PANTHER" id="PTHR15346">
    <property type="entry name" value="DYNACTIN SUBUNIT"/>
    <property type="match status" value="1"/>
</dbReference>
<evidence type="ECO:0000256" key="3">
    <source>
        <dbReference type="SAM" id="Coils"/>
    </source>
</evidence>
<protein>
    <submittedName>
        <fullName evidence="5">Uncharacterized protein</fullName>
    </submittedName>
</protein>
<keyword evidence="6" id="KW-1185">Reference proteome</keyword>
<dbReference type="Pfam" id="PF04912">
    <property type="entry name" value="Dynamitin"/>
    <property type="match status" value="1"/>
</dbReference>
<dbReference type="InterPro" id="IPR028133">
    <property type="entry name" value="Dynamitin"/>
</dbReference>
<feature type="coiled-coil region" evidence="3">
    <location>
        <begin position="344"/>
        <end position="371"/>
    </location>
</feature>
<feature type="region of interest" description="Disordered" evidence="4">
    <location>
        <begin position="1"/>
        <end position="62"/>
    </location>
</feature>
<comment type="subcellular location">
    <subcellularLocation>
        <location evidence="1">Cytoplasm</location>
    </subcellularLocation>
</comment>
<evidence type="ECO:0000256" key="1">
    <source>
        <dbReference type="ARBA" id="ARBA00004496"/>
    </source>
</evidence>
<dbReference type="GO" id="GO:0005869">
    <property type="term" value="C:dynactin complex"/>
    <property type="evidence" value="ECO:0007669"/>
    <property type="project" value="InterPro"/>
</dbReference>
<evidence type="ECO:0000256" key="4">
    <source>
        <dbReference type="SAM" id="MobiDB-lite"/>
    </source>
</evidence>
<feature type="compositionally biased region" description="Polar residues" evidence="4">
    <location>
        <begin position="20"/>
        <end position="38"/>
    </location>
</feature>
<evidence type="ECO:0000313" key="6">
    <source>
        <dbReference type="Proteomes" id="UP000012073"/>
    </source>
</evidence>
<sequence>MEWFYNEPTNEPSVFEGDSRGSTSTPNARSADIFSSRSAVELEPRSECDTEPEYFGSSDEPEEIFAPEEAFIKFFTRSTAGQPGADFSSAIYAEAATNDVPKHAPRRNPAGESRKECIARLTAELDSLETQTSINSAEAADPLEDLSTLRAQLKRIEEAANTPPSLLLRQRHPRKDITDEESTNVSAGLTIQLVSLDVTAVSVLEGRVSALERSIGLTHKSEFCNGKAMADMLREIQGRVEFATDESLAERLKGDAREIAEVLQKELESQQGAGFVKSATVLEKMEKWERLADTVPIVVERLRCFKRLQEEAGHFVASLAALGKQVDSLAKRSEINGNLIANVSKNLEANCAAVQTNLDILERKLAKQIDKAG</sequence>
<dbReference type="GeneID" id="17318741"/>
<organism evidence="5 6">
    <name type="scientific">Chondrus crispus</name>
    <name type="common">Carrageen Irish moss</name>
    <name type="synonym">Polymorpha crispa</name>
    <dbReference type="NCBI Taxonomy" id="2769"/>
    <lineage>
        <taxon>Eukaryota</taxon>
        <taxon>Rhodophyta</taxon>
        <taxon>Florideophyceae</taxon>
        <taxon>Rhodymeniophycidae</taxon>
        <taxon>Gigartinales</taxon>
        <taxon>Gigartinaceae</taxon>
        <taxon>Chondrus</taxon>
    </lineage>
</organism>
<gene>
    <name evidence="5" type="ORF">CHC_T00007374001</name>
</gene>
<dbReference type="GO" id="GO:0007017">
    <property type="term" value="P:microtubule-based process"/>
    <property type="evidence" value="ECO:0007669"/>
    <property type="project" value="InterPro"/>
</dbReference>
<dbReference type="Proteomes" id="UP000012073">
    <property type="component" value="Unassembled WGS sequence"/>
</dbReference>
<dbReference type="KEGG" id="ccp:CHC_T00007374001"/>
<keyword evidence="2" id="KW-0963">Cytoplasm</keyword>
<dbReference type="OrthoDB" id="4977at2759"/>
<proteinExistence type="predicted"/>